<sequence length="343" mass="36575">MKTSRRTILGLVGTGLSVGAAGCSALSNNSSNPEQTSAPSGTTGGDSETTNDVDFDDETTEEERTDEEESTEPAEIESPEGLYESASVPSDPGGFTYARMGSDDASVTATVYGGWKCPYTQRFVLGFLGKIVEKYVEPGDVLLEFRAVAYRDGEGFHGPDEPRAARAGLAVWHNDPDSYWDYFEYMFQNRSGVDGWATTETLMRIAEEAGVENLDSIRSEIEAGKYQQEIKKTMEKVPEVPISAVPRVVVDGEPTAPTARPKRTIAQLDAALGRGPEPDETTTTTTTEDGSPTGEGSDETTTTTDETTTTTDGTSTTTTTTDGTTTTSGNSTTTETTTTTTSD</sequence>
<dbReference type="InterPro" id="IPR012336">
    <property type="entry name" value="Thioredoxin-like_fold"/>
</dbReference>
<keyword evidence="6" id="KW-1185">Reference proteome</keyword>
<accession>A0A1N6X387</accession>
<dbReference type="Gene3D" id="3.40.30.10">
    <property type="entry name" value="Glutaredoxin"/>
    <property type="match status" value="1"/>
</dbReference>
<evidence type="ECO:0000313" key="6">
    <source>
        <dbReference type="Proteomes" id="UP000186914"/>
    </source>
</evidence>
<evidence type="ECO:0000259" key="4">
    <source>
        <dbReference type="Pfam" id="PF13462"/>
    </source>
</evidence>
<dbReference type="Proteomes" id="UP000186914">
    <property type="component" value="Unassembled WGS sequence"/>
</dbReference>
<evidence type="ECO:0000256" key="2">
    <source>
        <dbReference type="ARBA" id="ARBA00022982"/>
    </source>
</evidence>
<keyword evidence="2" id="KW-0249">Electron transport</keyword>
<dbReference type="AlphaFoldDB" id="A0A1N6X387"/>
<dbReference type="EMBL" id="FTNO01000001">
    <property type="protein sequence ID" value="SIQ96730.1"/>
    <property type="molecule type" value="Genomic_DNA"/>
</dbReference>
<feature type="domain" description="Thioredoxin-like fold" evidence="4">
    <location>
        <begin position="99"/>
        <end position="264"/>
    </location>
</feature>
<feature type="region of interest" description="Disordered" evidence="3">
    <location>
        <begin position="269"/>
        <end position="343"/>
    </location>
</feature>
<evidence type="ECO:0000256" key="1">
    <source>
        <dbReference type="ARBA" id="ARBA00007787"/>
    </source>
</evidence>
<organism evidence="5 6">
    <name type="scientific">Haladaptatus litoreus</name>
    <dbReference type="NCBI Taxonomy" id="553468"/>
    <lineage>
        <taxon>Archaea</taxon>
        <taxon>Methanobacteriati</taxon>
        <taxon>Methanobacteriota</taxon>
        <taxon>Stenosarchaea group</taxon>
        <taxon>Halobacteria</taxon>
        <taxon>Halobacteriales</taxon>
        <taxon>Haladaptataceae</taxon>
        <taxon>Haladaptatus</taxon>
    </lineage>
</organism>
<evidence type="ECO:0000313" key="5">
    <source>
        <dbReference type="EMBL" id="SIQ96730.1"/>
    </source>
</evidence>
<dbReference type="RefSeq" id="WP_245799896.1">
    <property type="nucleotide sequence ID" value="NZ_FTNO01000001.1"/>
</dbReference>
<reference evidence="6" key="1">
    <citation type="submission" date="2017-01" db="EMBL/GenBank/DDBJ databases">
        <authorList>
            <person name="Varghese N."/>
            <person name="Submissions S."/>
        </authorList>
    </citation>
    <scope>NUCLEOTIDE SEQUENCE [LARGE SCALE GENOMIC DNA]</scope>
    <source>
        <strain evidence="6">CGMCC 1.7737</strain>
    </source>
</reference>
<feature type="region of interest" description="Disordered" evidence="3">
    <location>
        <begin position="20"/>
        <end position="90"/>
    </location>
</feature>
<feature type="compositionally biased region" description="Low complexity" evidence="3">
    <location>
        <begin position="281"/>
        <end position="343"/>
    </location>
</feature>
<evidence type="ECO:0000256" key="3">
    <source>
        <dbReference type="SAM" id="MobiDB-lite"/>
    </source>
</evidence>
<gene>
    <name evidence="5" type="ORF">SAMN05421858_0966</name>
</gene>
<name>A0A1N6X387_9EURY</name>
<dbReference type="Pfam" id="PF13462">
    <property type="entry name" value="Thioredoxin_4"/>
    <property type="match status" value="1"/>
</dbReference>
<feature type="compositionally biased region" description="Polar residues" evidence="3">
    <location>
        <begin position="25"/>
        <end position="47"/>
    </location>
</feature>
<protein>
    <submittedName>
        <fullName evidence="5">Thioredoxin</fullName>
    </submittedName>
</protein>
<keyword evidence="2" id="KW-0813">Transport</keyword>
<proteinExistence type="inferred from homology"/>
<feature type="compositionally biased region" description="Acidic residues" evidence="3">
    <location>
        <begin position="49"/>
        <end position="78"/>
    </location>
</feature>
<dbReference type="InterPro" id="IPR036249">
    <property type="entry name" value="Thioredoxin-like_sf"/>
</dbReference>
<dbReference type="SUPFAM" id="SSF52833">
    <property type="entry name" value="Thioredoxin-like"/>
    <property type="match status" value="1"/>
</dbReference>
<comment type="similarity">
    <text evidence="1">Belongs to the glutaredoxin family.</text>
</comment>
<dbReference type="PROSITE" id="PS51257">
    <property type="entry name" value="PROKAR_LIPOPROTEIN"/>
    <property type="match status" value="1"/>
</dbReference>